<name>A0ABY6KZ50_9ARAC</name>
<evidence type="ECO:0000256" key="4">
    <source>
        <dbReference type="ARBA" id="ARBA00022840"/>
    </source>
</evidence>
<protein>
    <submittedName>
        <fullName evidence="6">ACSL4</fullName>
    </submittedName>
</protein>
<keyword evidence="4" id="KW-0067">ATP-binding</keyword>
<evidence type="ECO:0000256" key="2">
    <source>
        <dbReference type="ARBA" id="ARBA00022598"/>
    </source>
</evidence>
<comment type="catalytic activity">
    <reaction evidence="5">
        <text>a long-chain fatty acid + ATP + CoA = a long-chain fatty acyl-CoA + AMP + diphosphate</text>
        <dbReference type="Rhea" id="RHEA:15421"/>
        <dbReference type="ChEBI" id="CHEBI:30616"/>
        <dbReference type="ChEBI" id="CHEBI:33019"/>
        <dbReference type="ChEBI" id="CHEBI:57287"/>
        <dbReference type="ChEBI" id="CHEBI:57560"/>
        <dbReference type="ChEBI" id="CHEBI:83139"/>
        <dbReference type="ChEBI" id="CHEBI:456215"/>
        <dbReference type="EC" id="6.2.1.3"/>
    </reaction>
    <physiologicalReaction direction="left-to-right" evidence="5">
        <dbReference type="Rhea" id="RHEA:15422"/>
    </physiologicalReaction>
</comment>
<accession>A0ABY6KZ50</accession>
<keyword evidence="7" id="KW-1185">Reference proteome</keyword>
<dbReference type="Gene3D" id="3.40.50.12780">
    <property type="entry name" value="N-terminal domain of ligase-like"/>
    <property type="match status" value="1"/>
</dbReference>
<keyword evidence="3" id="KW-0547">Nucleotide-binding</keyword>
<dbReference type="SUPFAM" id="SSF56801">
    <property type="entry name" value="Acetyl-CoA synthetase-like"/>
    <property type="match status" value="1"/>
</dbReference>
<evidence type="ECO:0000256" key="5">
    <source>
        <dbReference type="ARBA" id="ARBA00024484"/>
    </source>
</evidence>
<dbReference type="Proteomes" id="UP001235939">
    <property type="component" value="Chromosome 10"/>
</dbReference>
<evidence type="ECO:0000313" key="6">
    <source>
        <dbReference type="EMBL" id="UYV72830.1"/>
    </source>
</evidence>
<proteinExistence type="inferred from homology"/>
<evidence type="ECO:0000313" key="7">
    <source>
        <dbReference type="Proteomes" id="UP001235939"/>
    </source>
</evidence>
<dbReference type="InterPro" id="IPR045851">
    <property type="entry name" value="AMP-bd_C_sf"/>
</dbReference>
<organism evidence="6 7">
    <name type="scientific">Cordylochernes scorpioides</name>
    <dbReference type="NCBI Taxonomy" id="51811"/>
    <lineage>
        <taxon>Eukaryota</taxon>
        <taxon>Metazoa</taxon>
        <taxon>Ecdysozoa</taxon>
        <taxon>Arthropoda</taxon>
        <taxon>Chelicerata</taxon>
        <taxon>Arachnida</taxon>
        <taxon>Pseudoscorpiones</taxon>
        <taxon>Cheliferoidea</taxon>
        <taxon>Chernetidae</taxon>
        <taxon>Cordylochernes</taxon>
    </lineage>
</organism>
<sequence length="247" mass="27400">MHREIKVHMCAVNDRTIGVVGPPVSIAKIKLIDWPEGNYYTMDKPNPRGEIVVGGPCVAMGYFKQPGLTAENFTGPDADGTRWFLTGDIGEVLPNGNLKIIDRKKDLVKLQFGEYISLGKVEAVLKCCALVENMCVIGNSYQSFLVALVSPNKNQLKKLAKELGQNPESPVQDLCSDSAISAAATKMIAEYGLKNRLSRTEVPTKYKLCSEEWLPDSGLVTAAYKIRRKMIEQFYQKDIEMLYSSSN</sequence>
<keyword evidence="2" id="KW-0436">Ligase</keyword>
<evidence type="ECO:0000256" key="3">
    <source>
        <dbReference type="ARBA" id="ARBA00022741"/>
    </source>
</evidence>
<dbReference type="EMBL" id="CP092872">
    <property type="protein sequence ID" value="UYV72830.1"/>
    <property type="molecule type" value="Genomic_DNA"/>
</dbReference>
<dbReference type="Gene3D" id="3.30.300.30">
    <property type="match status" value="1"/>
</dbReference>
<dbReference type="PANTHER" id="PTHR43272:SF83">
    <property type="entry name" value="ACYL-COA SYNTHETASE LONG-CHAIN, ISOFORM J"/>
    <property type="match status" value="1"/>
</dbReference>
<reference evidence="6 7" key="1">
    <citation type="submission" date="2022-01" db="EMBL/GenBank/DDBJ databases">
        <title>A chromosomal length assembly of Cordylochernes scorpioides.</title>
        <authorList>
            <person name="Zeh D."/>
            <person name="Zeh J."/>
        </authorList>
    </citation>
    <scope>NUCLEOTIDE SEQUENCE [LARGE SCALE GENOMIC DNA]</scope>
    <source>
        <strain evidence="6">IN4F17</strain>
        <tissue evidence="6">Whole Body</tissue>
    </source>
</reference>
<dbReference type="InterPro" id="IPR042099">
    <property type="entry name" value="ANL_N_sf"/>
</dbReference>
<comment type="similarity">
    <text evidence="1">Belongs to the ATP-dependent AMP-binding enzyme family.</text>
</comment>
<dbReference type="PANTHER" id="PTHR43272">
    <property type="entry name" value="LONG-CHAIN-FATTY-ACID--COA LIGASE"/>
    <property type="match status" value="1"/>
</dbReference>
<evidence type="ECO:0000256" key="1">
    <source>
        <dbReference type="ARBA" id="ARBA00006432"/>
    </source>
</evidence>
<gene>
    <name evidence="6" type="ORF">LAZ67_10000916</name>
</gene>